<dbReference type="InterPro" id="IPR004358">
    <property type="entry name" value="Sig_transdc_His_kin-like_C"/>
</dbReference>
<dbReference type="Pfam" id="PF02518">
    <property type="entry name" value="HATPase_c"/>
    <property type="match status" value="1"/>
</dbReference>
<keyword evidence="10" id="KW-1133">Transmembrane helix</keyword>
<accession>A0A397PII7</accession>
<dbReference type="GO" id="GO:0016020">
    <property type="term" value="C:membrane"/>
    <property type="evidence" value="ECO:0007669"/>
    <property type="project" value="UniProtKB-SubCell"/>
</dbReference>
<dbReference type="SMART" id="SM00387">
    <property type="entry name" value="HATPase_c"/>
    <property type="match status" value="1"/>
</dbReference>
<dbReference type="InterPro" id="IPR050980">
    <property type="entry name" value="2C_sensor_his_kinase"/>
</dbReference>
<dbReference type="InterPro" id="IPR003594">
    <property type="entry name" value="HATPase_dom"/>
</dbReference>
<feature type="transmembrane region" description="Helical" evidence="10">
    <location>
        <begin position="40"/>
        <end position="63"/>
    </location>
</feature>
<comment type="caution">
    <text evidence="13">The sequence shown here is derived from an EMBL/GenBank/DDBJ whole genome shotgun (WGS) entry which is preliminary data.</text>
</comment>
<dbReference type="InterPro" id="IPR036097">
    <property type="entry name" value="HisK_dim/P_sf"/>
</dbReference>
<dbReference type="PROSITE" id="PS50885">
    <property type="entry name" value="HAMP"/>
    <property type="match status" value="1"/>
</dbReference>
<dbReference type="GO" id="GO:0000155">
    <property type="term" value="F:phosphorelay sensor kinase activity"/>
    <property type="evidence" value="ECO:0007669"/>
    <property type="project" value="InterPro"/>
</dbReference>
<evidence type="ECO:0000256" key="2">
    <source>
        <dbReference type="ARBA" id="ARBA00004370"/>
    </source>
</evidence>
<dbReference type="PANTHER" id="PTHR44936">
    <property type="entry name" value="SENSOR PROTEIN CREC"/>
    <property type="match status" value="1"/>
</dbReference>
<dbReference type="SUPFAM" id="SSF55874">
    <property type="entry name" value="ATPase domain of HSP90 chaperone/DNA topoisomerase II/histidine kinase"/>
    <property type="match status" value="1"/>
</dbReference>
<keyword evidence="5" id="KW-0808">Transferase</keyword>
<feature type="domain" description="HAMP" evidence="12">
    <location>
        <begin position="212"/>
        <end position="267"/>
    </location>
</feature>
<keyword evidence="10" id="KW-0472">Membrane</keyword>
<keyword evidence="4" id="KW-0597">Phosphoprotein</keyword>
<dbReference type="InterPro" id="IPR036890">
    <property type="entry name" value="HATPase_C_sf"/>
</dbReference>
<evidence type="ECO:0000256" key="10">
    <source>
        <dbReference type="SAM" id="Phobius"/>
    </source>
</evidence>
<keyword evidence="7 13" id="KW-0418">Kinase</keyword>
<dbReference type="PROSITE" id="PS50109">
    <property type="entry name" value="HIS_KIN"/>
    <property type="match status" value="1"/>
</dbReference>
<dbReference type="CDD" id="cd00075">
    <property type="entry name" value="HATPase"/>
    <property type="match status" value="1"/>
</dbReference>
<name>A0A397PII7_9HYPH</name>
<dbReference type="EMBL" id="QXDF01000002">
    <property type="protein sequence ID" value="RIA47699.1"/>
    <property type="molecule type" value="Genomic_DNA"/>
</dbReference>
<dbReference type="Gene3D" id="3.30.565.10">
    <property type="entry name" value="Histidine kinase-like ATPase, C-terminal domain"/>
    <property type="match status" value="1"/>
</dbReference>
<evidence type="ECO:0000259" key="11">
    <source>
        <dbReference type="PROSITE" id="PS50109"/>
    </source>
</evidence>
<evidence type="ECO:0000313" key="13">
    <source>
        <dbReference type="EMBL" id="RIA47699.1"/>
    </source>
</evidence>
<dbReference type="Gene3D" id="1.10.287.130">
    <property type="match status" value="1"/>
</dbReference>
<evidence type="ECO:0000259" key="12">
    <source>
        <dbReference type="PROSITE" id="PS50885"/>
    </source>
</evidence>
<dbReference type="PRINTS" id="PR00344">
    <property type="entry name" value="BCTRLSENSOR"/>
</dbReference>
<dbReference type="EC" id="2.7.13.3" evidence="3"/>
<keyword evidence="14" id="KW-1185">Reference proteome</keyword>
<dbReference type="RefSeq" id="WP_245410447.1">
    <property type="nucleotide sequence ID" value="NZ_QXDF01000002.1"/>
</dbReference>
<keyword evidence="10" id="KW-0812">Transmembrane</keyword>
<comment type="subcellular location">
    <subcellularLocation>
        <location evidence="2">Membrane</location>
    </subcellularLocation>
</comment>
<dbReference type="SUPFAM" id="SSF47384">
    <property type="entry name" value="Homodimeric domain of signal transducing histidine kinase"/>
    <property type="match status" value="1"/>
</dbReference>
<feature type="domain" description="Histidine kinase" evidence="11">
    <location>
        <begin position="281"/>
        <end position="490"/>
    </location>
</feature>
<evidence type="ECO:0000256" key="8">
    <source>
        <dbReference type="ARBA" id="ARBA00022840"/>
    </source>
</evidence>
<evidence type="ECO:0000256" key="7">
    <source>
        <dbReference type="ARBA" id="ARBA00022777"/>
    </source>
</evidence>
<evidence type="ECO:0000313" key="14">
    <source>
        <dbReference type="Proteomes" id="UP000266273"/>
    </source>
</evidence>
<evidence type="ECO:0000256" key="3">
    <source>
        <dbReference type="ARBA" id="ARBA00012438"/>
    </source>
</evidence>
<reference evidence="13 14" key="1">
    <citation type="submission" date="2018-08" db="EMBL/GenBank/DDBJ databases">
        <title>Genomic Encyclopedia of Archaeal and Bacterial Type Strains, Phase II (KMG-II): from individual species to whole genera.</title>
        <authorList>
            <person name="Goeker M."/>
        </authorList>
    </citation>
    <scope>NUCLEOTIDE SEQUENCE [LARGE SCALE GENOMIC DNA]</scope>
    <source>
        <strain evidence="13 14">DSM 5002</strain>
    </source>
</reference>
<keyword evidence="6" id="KW-0547">Nucleotide-binding</keyword>
<evidence type="ECO:0000256" key="1">
    <source>
        <dbReference type="ARBA" id="ARBA00000085"/>
    </source>
</evidence>
<feature type="compositionally biased region" description="Polar residues" evidence="9">
    <location>
        <begin position="15"/>
        <end position="24"/>
    </location>
</feature>
<dbReference type="InterPro" id="IPR005467">
    <property type="entry name" value="His_kinase_dom"/>
</dbReference>
<gene>
    <name evidence="13" type="ORF">BXY53_2266</name>
</gene>
<protein>
    <recommendedName>
        <fullName evidence="3">histidine kinase</fullName>
        <ecNumber evidence="3">2.7.13.3</ecNumber>
    </recommendedName>
</protein>
<evidence type="ECO:0000256" key="9">
    <source>
        <dbReference type="SAM" id="MobiDB-lite"/>
    </source>
</evidence>
<dbReference type="AlphaFoldDB" id="A0A397PII7"/>
<evidence type="ECO:0000256" key="5">
    <source>
        <dbReference type="ARBA" id="ARBA00022679"/>
    </source>
</evidence>
<feature type="transmembrane region" description="Helical" evidence="10">
    <location>
        <begin position="187"/>
        <end position="210"/>
    </location>
</feature>
<evidence type="ECO:0000256" key="6">
    <source>
        <dbReference type="ARBA" id="ARBA00022741"/>
    </source>
</evidence>
<feature type="region of interest" description="Disordered" evidence="9">
    <location>
        <begin position="1"/>
        <end position="26"/>
    </location>
</feature>
<dbReference type="GO" id="GO:0005524">
    <property type="term" value="F:ATP binding"/>
    <property type="evidence" value="ECO:0007669"/>
    <property type="project" value="UniProtKB-KW"/>
</dbReference>
<comment type="catalytic activity">
    <reaction evidence="1">
        <text>ATP + protein L-histidine = ADP + protein N-phospho-L-histidine.</text>
        <dbReference type="EC" id="2.7.13.3"/>
    </reaction>
</comment>
<proteinExistence type="predicted"/>
<keyword evidence="8" id="KW-0067">ATP-binding</keyword>
<sequence length="499" mass="54352">MTVLLPGTGAKQDGESTTSETSNGAERKRRVIRMGLSAKLLWLTILFVMIAEVLIFVPSVANYRKNWLGERLMAARIAALSVEAAPVGTLPQDLRSDLLDTAKVEAVALKREDFRSLLLERDMPSSVDASYDLRDASWLTLIGDALHTFIAPDGRMIRVIGPVQAGDGAFIEIILDESLLKAAMVRYGLNILALSLLISLIAATLVYISLNGLLVKPISRLTQNMVAFGEDPEDPARAIAPSRRSDEIGIVESELADMQGQLTNLLRQKSRLAALGLAVSKINHDLRNMLSSAQLISDRMGSIPDPTVQRFAPKLIASLDRAIRLCSDTLKYGRSEEPPPERERFPLRPLIEEVGDALMLPREGIAWHIDVPAGLDVYADRDQIYRVVANLVRNACEALEESREAHEALVTVTARRHGDMIRLQVSDTGPGIPAKAQENLFAAFRGSVRNGGTGLGLAIASELVRAHGGRIELADNSAGATFRIELPDSADRASHQENS</sequence>
<dbReference type="PANTHER" id="PTHR44936:SF10">
    <property type="entry name" value="SENSOR PROTEIN RSTB"/>
    <property type="match status" value="1"/>
</dbReference>
<dbReference type="InterPro" id="IPR003660">
    <property type="entry name" value="HAMP_dom"/>
</dbReference>
<organism evidence="13 14">
    <name type="scientific">Dichotomicrobium thermohalophilum</name>
    <dbReference type="NCBI Taxonomy" id="933063"/>
    <lineage>
        <taxon>Bacteria</taxon>
        <taxon>Pseudomonadati</taxon>
        <taxon>Pseudomonadota</taxon>
        <taxon>Alphaproteobacteria</taxon>
        <taxon>Hyphomicrobiales</taxon>
        <taxon>Hyphomicrobiaceae</taxon>
        <taxon>Dichotomicrobium</taxon>
    </lineage>
</organism>
<dbReference type="Proteomes" id="UP000266273">
    <property type="component" value="Unassembled WGS sequence"/>
</dbReference>
<evidence type="ECO:0000256" key="4">
    <source>
        <dbReference type="ARBA" id="ARBA00022553"/>
    </source>
</evidence>